<name>A0A0A8Y260_ARUDO</name>
<proteinExistence type="predicted"/>
<evidence type="ECO:0000313" key="1">
    <source>
        <dbReference type="EMBL" id="JAD20236.1"/>
    </source>
</evidence>
<sequence length="11" mass="1226">MVSRPIQDGHS</sequence>
<accession>A0A0A8Y260</accession>
<protein>
    <submittedName>
        <fullName evidence="1">Uncharacterized protein</fullName>
    </submittedName>
</protein>
<organism evidence="1">
    <name type="scientific">Arundo donax</name>
    <name type="common">Giant reed</name>
    <name type="synonym">Donax arundinaceus</name>
    <dbReference type="NCBI Taxonomy" id="35708"/>
    <lineage>
        <taxon>Eukaryota</taxon>
        <taxon>Viridiplantae</taxon>
        <taxon>Streptophyta</taxon>
        <taxon>Embryophyta</taxon>
        <taxon>Tracheophyta</taxon>
        <taxon>Spermatophyta</taxon>
        <taxon>Magnoliopsida</taxon>
        <taxon>Liliopsida</taxon>
        <taxon>Poales</taxon>
        <taxon>Poaceae</taxon>
        <taxon>PACMAD clade</taxon>
        <taxon>Arundinoideae</taxon>
        <taxon>Arundineae</taxon>
        <taxon>Arundo</taxon>
    </lineage>
</organism>
<reference evidence="1" key="2">
    <citation type="journal article" date="2015" name="Data Brief">
        <title>Shoot transcriptome of the giant reed, Arundo donax.</title>
        <authorList>
            <person name="Barrero R.A."/>
            <person name="Guerrero F.D."/>
            <person name="Moolhuijzen P."/>
            <person name="Goolsby J.A."/>
            <person name="Tidwell J."/>
            <person name="Bellgard S.E."/>
            <person name="Bellgard M.I."/>
        </authorList>
    </citation>
    <scope>NUCLEOTIDE SEQUENCE</scope>
    <source>
        <tissue evidence="1">Shoot tissue taken approximately 20 cm above the soil surface</tissue>
    </source>
</reference>
<dbReference type="EMBL" id="GBRH01277659">
    <property type="protein sequence ID" value="JAD20236.1"/>
    <property type="molecule type" value="Transcribed_RNA"/>
</dbReference>
<reference evidence="1" key="1">
    <citation type="submission" date="2014-09" db="EMBL/GenBank/DDBJ databases">
        <authorList>
            <person name="Magalhaes I.L.F."/>
            <person name="Oliveira U."/>
            <person name="Santos F.R."/>
            <person name="Vidigal T.H.D.A."/>
            <person name="Brescovit A.D."/>
            <person name="Santos A.J."/>
        </authorList>
    </citation>
    <scope>NUCLEOTIDE SEQUENCE</scope>
    <source>
        <tissue evidence="1">Shoot tissue taken approximately 20 cm above the soil surface</tissue>
    </source>
</reference>